<evidence type="ECO:0000256" key="2">
    <source>
        <dbReference type="ARBA" id="ARBA00011738"/>
    </source>
</evidence>
<feature type="binding site" evidence="8">
    <location>
        <position position="80"/>
    </location>
    <ligand>
        <name>Zn(2+)</name>
        <dbReference type="ChEBI" id="CHEBI:29105"/>
        <note>catalytic</note>
    </ligand>
</feature>
<dbReference type="GO" id="GO:0052717">
    <property type="term" value="F:tRNA-specific adenosine-34 deaminase activity"/>
    <property type="evidence" value="ECO:0007669"/>
    <property type="project" value="UniProtKB-UniRule"/>
</dbReference>
<evidence type="ECO:0000313" key="11">
    <source>
        <dbReference type="Proteomes" id="UP000179242"/>
    </source>
</evidence>
<dbReference type="Pfam" id="PF14437">
    <property type="entry name" value="MafB19-deam"/>
    <property type="match status" value="1"/>
</dbReference>
<feature type="binding site" evidence="8">
    <location>
        <position position="83"/>
    </location>
    <ligand>
        <name>Zn(2+)</name>
        <dbReference type="ChEBI" id="CHEBI:29105"/>
        <note>catalytic</note>
    </ligand>
</feature>
<dbReference type="Proteomes" id="UP000179242">
    <property type="component" value="Unassembled WGS sequence"/>
</dbReference>
<evidence type="ECO:0000256" key="7">
    <source>
        <dbReference type="ARBA" id="ARBA00048045"/>
    </source>
</evidence>
<dbReference type="HAMAP" id="MF_00972">
    <property type="entry name" value="tRNA_aden_deaminase"/>
    <property type="match status" value="1"/>
</dbReference>
<feature type="binding site" evidence="8">
    <location>
        <position position="50"/>
    </location>
    <ligand>
        <name>Zn(2+)</name>
        <dbReference type="ChEBI" id="CHEBI:29105"/>
        <note>catalytic</note>
    </ligand>
</feature>
<dbReference type="GO" id="GO:0008270">
    <property type="term" value="F:zinc ion binding"/>
    <property type="evidence" value="ECO:0007669"/>
    <property type="project" value="UniProtKB-UniRule"/>
</dbReference>
<evidence type="ECO:0000313" key="10">
    <source>
        <dbReference type="EMBL" id="OGC40314.1"/>
    </source>
</evidence>
<dbReference type="InterPro" id="IPR028883">
    <property type="entry name" value="tRNA_aden_deaminase"/>
</dbReference>
<keyword evidence="3 8" id="KW-0819">tRNA processing</keyword>
<dbReference type="PROSITE" id="PS51747">
    <property type="entry name" value="CYT_DCMP_DEAMINASES_2"/>
    <property type="match status" value="1"/>
</dbReference>
<dbReference type="Gene3D" id="3.40.140.10">
    <property type="entry name" value="Cytidine Deaminase, domain 2"/>
    <property type="match status" value="1"/>
</dbReference>
<comment type="caution">
    <text evidence="10">The sequence shown here is derived from an EMBL/GenBank/DDBJ whole genome shotgun (WGS) entry which is preliminary data.</text>
</comment>
<dbReference type="EC" id="3.5.4.33" evidence="8"/>
<dbReference type="InterPro" id="IPR016193">
    <property type="entry name" value="Cytidine_deaminase-like"/>
</dbReference>
<dbReference type="CDD" id="cd01285">
    <property type="entry name" value="nucleoside_deaminase"/>
    <property type="match status" value="1"/>
</dbReference>
<keyword evidence="6 8" id="KW-0862">Zinc</keyword>
<reference evidence="10 11" key="1">
    <citation type="journal article" date="2016" name="Nat. Commun.">
        <title>Thousands of microbial genomes shed light on interconnected biogeochemical processes in an aquifer system.</title>
        <authorList>
            <person name="Anantharaman K."/>
            <person name="Brown C.T."/>
            <person name="Hug L.A."/>
            <person name="Sharon I."/>
            <person name="Castelle C.J."/>
            <person name="Probst A.J."/>
            <person name="Thomas B.C."/>
            <person name="Singh A."/>
            <person name="Wilkins M.J."/>
            <person name="Karaoz U."/>
            <person name="Brodie E.L."/>
            <person name="Williams K.H."/>
            <person name="Hubbard S.S."/>
            <person name="Banfield J.F."/>
        </authorList>
    </citation>
    <scope>NUCLEOTIDE SEQUENCE [LARGE SCALE GENOMIC DNA]</scope>
</reference>
<comment type="function">
    <text evidence="8">Catalyzes the deamination of adenosine to inosine at the wobble position 34 of tRNA(Arg2).</text>
</comment>
<comment type="subunit">
    <text evidence="2 8">Homodimer.</text>
</comment>
<name>A0A1F4U5T1_UNCSA</name>
<dbReference type="EMBL" id="MEUJ01000004">
    <property type="protein sequence ID" value="OGC40314.1"/>
    <property type="molecule type" value="Genomic_DNA"/>
</dbReference>
<dbReference type="PANTHER" id="PTHR11079">
    <property type="entry name" value="CYTOSINE DEAMINASE FAMILY MEMBER"/>
    <property type="match status" value="1"/>
</dbReference>
<evidence type="ECO:0000256" key="3">
    <source>
        <dbReference type="ARBA" id="ARBA00022694"/>
    </source>
</evidence>
<proteinExistence type="inferred from homology"/>
<evidence type="ECO:0000259" key="9">
    <source>
        <dbReference type="PROSITE" id="PS51747"/>
    </source>
</evidence>
<dbReference type="InterPro" id="IPR002125">
    <property type="entry name" value="CMP_dCMP_dom"/>
</dbReference>
<dbReference type="AlphaFoldDB" id="A0A1F4U5T1"/>
<keyword evidence="4 8" id="KW-0479">Metal-binding</keyword>
<feature type="domain" description="CMP/dCMP-type deaminase" evidence="9">
    <location>
        <begin position="1"/>
        <end position="110"/>
    </location>
</feature>
<organism evidence="10 11">
    <name type="scientific">candidate division WOR-1 bacterium RIFOXYC2_FULL_46_14</name>
    <dbReference type="NCBI Taxonomy" id="1802587"/>
    <lineage>
        <taxon>Bacteria</taxon>
        <taxon>Bacillati</taxon>
        <taxon>Saganbacteria</taxon>
    </lineage>
</organism>
<evidence type="ECO:0000256" key="1">
    <source>
        <dbReference type="ARBA" id="ARBA00010669"/>
    </source>
</evidence>
<accession>A0A1F4U5T1</accession>
<protein>
    <recommendedName>
        <fullName evidence="8">tRNA-specific adenosine deaminase</fullName>
        <ecNumber evidence="8">3.5.4.33</ecNumber>
    </recommendedName>
</protein>
<dbReference type="InterPro" id="IPR058535">
    <property type="entry name" value="MafB19-deam"/>
</dbReference>
<keyword evidence="5 8" id="KW-0378">Hydrolase</keyword>
<comment type="similarity">
    <text evidence="1">Belongs to the cytidine and deoxycytidylate deaminase family. ADAT2 subfamily.</text>
</comment>
<comment type="catalytic activity">
    <reaction evidence="7 8">
        <text>adenosine(34) in tRNA + H2O + H(+) = inosine(34) in tRNA + NH4(+)</text>
        <dbReference type="Rhea" id="RHEA:43168"/>
        <dbReference type="Rhea" id="RHEA-COMP:10373"/>
        <dbReference type="Rhea" id="RHEA-COMP:10374"/>
        <dbReference type="ChEBI" id="CHEBI:15377"/>
        <dbReference type="ChEBI" id="CHEBI:15378"/>
        <dbReference type="ChEBI" id="CHEBI:28938"/>
        <dbReference type="ChEBI" id="CHEBI:74411"/>
        <dbReference type="ChEBI" id="CHEBI:82852"/>
        <dbReference type="EC" id="3.5.4.33"/>
    </reaction>
</comment>
<evidence type="ECO:0000256" key="6">
    <source>
        <dbReference type="ARBA" id="ARBA00022833"/>
    </source>
</evidence>
<evidence type="ECO:0000256" key="4">
    <source>
        <dbReference type="ARBA" id="ARBA00022723"/>
    </source>
</evidence>
<sequence length="138" mass="15814">MDKLMRIALAEAKKAEKKEEVPIGCVIVKDGKIIGRGHNLRESKKDPLEHAELIAIRKAAKKIGDWRLNQCELYVTLEPCPMCAWAIIQSRIPKVTYGASDPKLKSSRILKKNKIKVKSGIMKEECREILQDFFKNRR</sequence>
<dbReference type="PROSITE" id="PS00903">
    <property type="entry name" value="CYT_DCMP_DEAMINASES_1"/>
    <property type="match status" value="1"/>
</dbReference>
<dbReference type="SUPFAM" id="SSF53927">
    <property type="entry name" value="Cytidine deaminase-like"/>
    <property type="match status" value="1"/>
</dbReference>
<dbReference type="GO" id="GO:0002100">
    <property type="term" value="P:tRNA wobble adenosine to inosine editing"/>
    <property type="evidence" value="ECO:0007669"/>
    <property type="project" value="UniProtKB-UniRule"/>
</dbReference>
<evidence type="ECO:0000256" key="8">
    <source>
        <dbReference type="HAMAP-Rule" id="MF_00972"/>
    </source>
</evidence>
<comment type="cofactor">
    <cofactor evidence="8">
        <name>Zn(2+)</name>
        <dbReference type="ChEBI" id="CHEBI:29105"/>
    </cofactor>
    <text evidence="8">Binds 1 zinc ion per subunit.</text>
</comment>
<feature type="active site" description="Proton donor" evidence="8">
    <location>
        <position position="52"/>
    </location>
</feature>
<evidence type="ECO:0000256" key="5">
    <source>
        <dbReference type="ARBA" id="ARBA00022801"/>
    </source>
</evidence>
<dbReference type="PANTHER" id="PTHR11079:SF202">
    <property type="entry name" value="TRNA-SPECIFIC ADENOSINE DEAMINASE"/>
    <property type="match status" value="1"/>
</dbReference>
<dbReference type="InterPro" id="IPR016192">
    <property type="entry name" value="APOBEC/CMP_deaminase_Zn-bd"/>
</dbReference>
<gene>
    <name evidence="8" type="primary">tadA</name>
    <name evidence="10" type="ORF">A2438_03455</name>
</gene>